<gene>
    <name evidence="3" type="ORF">IAG44_22650</name>
</gene>
<keyword evidence="1" id="KW-0418">Kinase</keyword>
<proteinExistence type="predicted"/>
<protein>
    <submittedName>
        <fullName evidence="3">ATP-binding protein</fullName>
    </submittedName>
</protein>
<evidence type="ECO:0000313" key="4">
    <source>
        <dbReference type="Proteomes" id="UP000516052"/>
    </source>
</evidence>
<evidence type="ECO:0000313" key="3">
    <source>
        <dbReference type="EMBL" id="QNP75906.1"/>
    </source>
</evidence>
<feature type="domain" description="Histidine kinase/HSP90-like ATPase" evidence="2">
    <location>
        <begin position="88"/>
        <end position="199"/>
    </location>
</feature>
<dbReference type="GO" id="GO:0004674">
    <property type="term" value="F:protein serine/threonine kinase activity"/>
    <property type="evidence" value="ECO:0007669"/>
    <property type="project" value="UniProtKB-KW"/>
</dbReference>
<dbReference type="SUPFAM" id="SSF55874">
    <property type="entry name" value="ATPase domain of HSP90 chaperone/DNA topoisomerase II/histidine kinase"/>
    <property type="match status" value="1"/>
</dbReference>
<dbReference type="AlphaFoldDB" id="A0A7H0ISZ0"/>
<keyword evidence="3" id="KW-0067">ATP-binding</keyword>
<reference evidence="3 4" key="1">
    <citation type="submission" date="2020-08" db="EMBL/GenBank/DDBJ databases">
        <title>A novel species.</title>
        <authorList>
            <person name="Gao J."/>
        </authorList>
    </citation>
    <scope>NUCLEOTIDE SEQUENCE [LARGE SCALE GENOMIC DNA]</scope>
    <source>
        <strain evidence="3 4">CRXT-G-22</strain>
    </source>
</reference>
<keyword evidence="1" id="KW-0723">Serine/threonine-protein kinase</keyword>
<keyword evidence="3" id="KW-0547">Nucleotide-binding</keyword>
<sequence length="209" mass="22402">MVLIPEIGRVALGRPEGDADVVAAWAGVGEARRRLDAVGDGGFPREVAHARRLARSVVCLLGHLENLCGRREAFAAHHYPTTQLAASRARTDCRKFLLACGIPVDDDFAEELTLVVDELITNAVTHGRVPGTTGRQVRLTIAHTDGVFRVEVRDTQSDKMPQLKKAGVEDGGGRGLALVDALVSTWGVVSEVIGKTVWAEKAIPAQKPT</sequence>
<name>A0A7H0ISZ0_9ACTN</name>
<dbReference type="InterPro" id="IPR046300">
    <property type="entry name" value="DUF6415"/>
</dbReference>
<dbReference type="Pfam" id="PF19979">
    <property type="entry name" value="DUF6415"/>
    <property type="match status" value="1"/>
</dbReference>
<accession>A0A7H0ISZ0</accession>
<evidence type="ECO:0000259" key="2">
    <source>
        <dbReference type="Pfam" id="PF13581"/>
    </source>
</evidence>
<keyword evidence="4" id="KW-1185">Reference proteome</keyword>
<dbReference type="PANTHER" id="PTHR35526">
    <property type="entry name" value="ANTI-SIGMA-F FACTOR RSBW-RELATED"/>
    <property type="match status" value="1"/>
</dbReference>
<dbReference type="EMBL" id="CP060828">
    <property type="protein sequence ID" value="QNP75906.1"/>
    <property type="molecule type" value="Genomic_DNA"/>
</dbReference>
<keyword evidence="1" id="KW-0808">Transferase</keyword>
<dbReference type="InterPro" id="IPR003594">
    <property type="entry name" value="HATPase_dom"/>
</dbReference>
<evidence type="ECO:0000256" key="1">
    <source>
        <dbReference type="ARBA" id="ARBA00022527"/>
    </source>
</evidence>
<dbReference type="GO" id="GO:0005524">
    <property type="term" value="F:ATP binding"/>
    <property type="evidence" value="ECO:0007669"/>
    <property type="project" value="UniProtKB-KW"/>
</dbReference>
<dbReference type="CDD" id="cd16936">
    <property type="entry name" value="HATPase_RsbW-like"/>
    <property type="match status" value="1"/>
</dbReference>
<dbReference type="Pfam" id="PF13581">
    <property type="entry name" value="HATPase_c_2"/>
    <property type="match status" value="1"/>
</dbReference>
<dbReference type="PANTHER" id="PTHR35526:SF3">
    <property type="entry name" value="ANTI-SIGMA-F FACTOR RSBW"/>
    <property type="match status" value="1"/>
</dbReference>
<dbReference type="InterPro" id="IPR050267">
    <property type="entry name" value="Anti-sigma-factor_SerPK"/>
</dbReference>
<organism evidence="3 4">
    <name type="scientific">Streptomyces roseirectus</name>
    <dbReference type="NCBI Taxonomy" id="2768066"/>
    <lineage>
        <taxon>Bacteria</taxon>
        <taxon>Bacillati</taxon>
        <taxon>Actinomycetota</taxon>
        <taxon>Actinomycetes</taxon>
        <taxon>Kitasatosporales</taxon>
        <taxon>Streptomycetaceae</taxon>
        <taxon>Streptomyces</taxon>
    </lineage>
</organism>
<dbReference type="Gene3D" id="3.30.565.10">
    <property type="entry name" value="Histidine kinase-like ATPase, C-terminal domain"/>
    <property type="match status" value="1"/>
</dbReference>
<dbReference type="KEGG" id="sroi:IAG44_22650"/>
<dbReference type="InterPro" id="IPR036890">
    <property type="entry name" value="HATPase_C_sf"/>
</dbReference>
<dbReference type="Proteomes" id="UP000516052">
    <property type="component" value="Chromosome"/>
</dbReference>